<comment type="caution">
    <text evidence="8">The sequence shown here is derived from an EMBL/GenBank/DDBJ whole genome shotgun (WGS) entry which is preliminary data.</text>
</comment>
<dbReference type="EC" id="2.3.2.26" evidence="8"/>
<feature type="region of interest" description="Disordered" evidence="6">
    <location>
        <begin position="237"/>
        <end position="298"/>
    </location>
</feature>
<feature type="compositionally biased region" description="Low complexity" evidence="6">
    <location>
        <begin position="255"/>
        <end position="284"/>
    </location>
</feature>
<reference evidence="8" key="1">
    <citation type="submission" date="2023-06" db="EMBL/GenBank/DDBJ databases">
        <title>Survivors Of The Sea: Transcriptome response of Skeletonema marinoi to long-term dormancy.</title>
        <authorList>
            <person name="Pinder M.I.M."/>
            <person name="Kourtchenko O."/>
            <person name="Robertson E.K."/>
            <person name="Larsson T."/>
            <person name="Maumus F."/>
            <person name="Osuna-Cruz C.M."/>
            <person name="Vancaester E."/>
            <person name="Stenow R."/>
            <person name="Vandepoele K."/>
            <person name="Ploug H."/>
            <person name="Bruchert V."/>
            <person name="Godhe A."/>
            <person name="Topel M."/>
        </authorList>
    </citation>
    <scope>NUCLEOTIDE SEQUENCE</scope>
    <source>
        <strain evidence="8">R05AC</strain>
    </source>
</reference>
<feature type="domain" description="HECT" evidence="7">
    <location>
        <begin position="1170"/>
        <end position="1496"/>
    </location>
</feature>
<feature type="compositionally biased region" description="Low complexity" evidence="6">
    <location>
        <begin position="17"/>
        <end position="28"/>
    </location>
</feature>
<name>A0AAD8Y2F3_9STRA</name>
<evidence type="ECO:0000256" key="5">
    <source>
        <dbReference type="PROSITE-ProRule" id="PRU00235"/>
    </source>
</evidence>
<dbReference type="PROSITE" id="PS00626">
    <property type="entry name" value="RCC1_2"/>
    <property type="match status" value="3"/>
</dbReference>
<keyword evidence="1 8" id="KW-0808">Transferase</keyword>
<dbReference type="FunFam" id="3.30.2410.10:FF:000003">
    <property type="entry name" value="probable E3 ubiquitin-protein ligase HERC4 isoform X1"/>
    <property type="match status" value="1"/>
</dbReference>
<dbReference type="InterPro" id="IPR035983">
    <property type="entry name" value="Hect_E3_ubiquitin_ligase"/>
</dbReference>
<feature type="repeat" description="RCC1" evidence="5">
    <location>
        <begin position="677"/>
        <end position="744"/>
    </location>
</feature>
<dbReference type="PRINTS" id="PR00633">
    <property type="entry name" value="RCCNDNSATION"/>
</dbReference>
<evidence type="ECO:0000259" key="7">
    <source>
        <dbReference type="PROSITE" id="PS50237"/>
    </source>
</evidence>
<dbReference type="InterPro" id="IPR000569">
    <property type="entry name" value="HECT_dom"/>
</dbReference>
<feature type="repeat" description="RCC1" evidence="5">
    <location>
        <begin position="503"/>
        <end position="556"/>
    </location>
</feature>
<feature type="repeat" description="RCC1" evidence="5">
    <location>
        <begin position="633"/>
        <end position="676"/>
    </location>
</feature>
<dbReference type="InterPro" id="IPR051709">
    <property type="entry name" value="Ub-ligase/GTPase-reg"/>
</dbReference>
<evidence type="ECO:0000256" key="6">
    <source>
        <dbReference type="SAM" id="MobiDB-lite"/>
    </source>
</evidence>
<sequence>MPSSSSNSPPLAKGNDDNNNSSRRSSSSGEGELTAIQTGIDQLTPVIDNTTTTINMPSRNSSNRATFNSVRDTLGNLRHRLSVYHQRHSLHNHTTNNNNEAVSQIQNNEPINPPSSSSQTNRRSIMQQLSDRLSLLDAAHSSRVPLQVMMMRRNSRRQQQQQRSGTVPVVTTAAMATLPAGQSALENNQECEAATRGDDDDDNDATMEVPMLAAAAAVPSAPRPSLSVNIISVSTRELTNDEGRRHRHTLHPLGSSSTAAAAAATTTTTTSLSTLNSSANNPTTGVLERQRRSSSSVLFASRNRAHQSVTGGTSNVVLLASGGSASGTATNGESSSGGMNVTTNSWYGFGDMGSSSSSNNNNMFADRSSSSSIHSIAKRRSSTDLGMHLHPSVSRDKLSTISDDSKPSSVESSVVMDDDDVVDQDAIMAEVDDVEIPTESVTNVLYSWGKGIQSLHDDSDDRSIIDSGDTESNNAKVASRLESKSILAIATGQNHSVCATAQGTTYVVGTNLHGCVDPNLAEGSNCYRPQLFESLSSVRVVQVSCGYDHTAALSSNGSVWTWGSNTHGQLGHRINNNNNNVNRDGISTSLFEGPTRCRPTGMALGKGRRASVVACGTHYTLVLTTHMSLLACGKPLIAGHRELSEWGMPKQLPTLVGLPLVGVAAGDGHAVVITAHGTAFVWGENRHSCCGREYPAELTVPLAMKLSSNQSSSLEGSDGLTIADVLAIQDAACGLEHTILVTRSGRLLVCGNNNFGQLGIATSELKSSKALKSVNHPNGGRFVSTEAGYGHSLMLDDAGDVWMTTQNGIECILTGKSALAIAAGGNNSAVITAAPTGAKLLKRQFSMEEIEDPTSIVDAVHGMIEDLEGGKGNETNLSQEIARKSEELLRYPSYLNSLFVNPKQLDTLFERLLRACSADAMQELARSFERGLKGGLDSLRDTRLIHPEAVRCLLQYILFFDIHRDESIVFDLHGETISTFCDTILSLPFEGYKALHSFATLHYTGSLFVKMLVNPLLRTLNVCASHTVDDNDVEHFNPSRQAVPVIVAVLSWLYAMAEEQNLAKPADFYSDAVSEINVDTLFSDLYSMKRASPHERSKRFYITQHPFLLSPGCKRNLLQMESQVSQYKAMIGDLHMSESTNDITVEPFFHLEIERDYLVEQTLECMKQADPKDIRKRLRVSFKGEEGLDAGGVTKEFFQLLSEELFDINSGLWSNKYGDEMNWFNSDNTWDEKGYEMIGVLFGLALYNNVLLDVRFPMAVYRKLLGLPLGLEDIVDAELRRGLKQLLDYEGDDVEDIFCLSFEVTWMELGEERRLDLKPDGANIPVTNNNREEYVLRYVSWILVDSIKSQWEAFESGVMRIMEDASLDLFLPEELELLVVGSGVLDFKALESNTTYEGGYTAESEVIKNFWRFVNNASKETQVQLLKFAAASTKAPIGGLGKMPFIIQRAGPDSGLLPTSHTCFNTLLLPDYGSDYDKLANNLGRAVLECEGFGLE</sequence>
<dbReference type="EMBL" id="JATAAI010000025">
    <property type="protein sequence ID" value="KAK1737585.1"/>
    <property type="molecule type" value="Genomic_DNA"/>
</dbReference>
<dbReference type="SUPFAM" id="SSF56204">
    <property type="entry name" value="Hect, E3 ligase catalytic domain"/>
    <property type="match status" value="1"/>
</dbReference>
<proteinExistence type="predicted"/>
<dbReference type="Gene3D" id="3.30.2410.10">
    <property type="entry name" value="Hect, E3 ligase catalytic domain"/>
    <property type="match status" value="1"/>
</dbReference>
<keyword evidence="8" id="KW-0012">Acyltransferase</keyword>
<feature type="active site" description="Glycyl thioester intermediate" evidence="4">
    <location>
        <position position="1463"/>
    </location>
</feature>
<dbReference type="InterPro" id="IPR009091">
    <property type="entry name" value="RCC1/BLIP-II"/>
</dbReference>
<keyword evidence="3 4" id="KW-0833">Ubl conjugation pathway</keyword>
<evidence type="ECO:0000256" key="2">
    <source>
        <dbReference type="ARBA" id="ARBA00022737"/>
    </source>
</evidence>
<gene>
    <name evidence="8" type="ORF">QTG54_011871</name>
</gene>
<dbReference type="PROSITE" id="PS50012">
    <property type="entry name" value="RCC1_3"/>
    <property type="match status" value="5"/>
</dbReference>
<evidence type="ECO:0000256" key="4">
    <source>
        <dbReference type="PROSITE-ProRule" id="PRU00104"/>
    </source>
</evidence>
<dbReference type="Pfam" id="PF00632">
    <property type="entry name" value="HECT"/>
    <property type="match status" value="1"/>
</dbReference>
<keyword evidence="2" id="KW-0677">Repeat</keyword>
<dbReference type="Gene3D" id="3.90.1750.10">
    <property type="entry name" value="Hect, E3 ligase catalytic domains"/>
    <property type="match status" value="1"/>
</dbReference>
<dbReference type="InterPro" id="IPR000408">
    <property type="entry name" value="Reg_chr_condens"/>
</dbReference>
<feature type="repeat" description="RCC1" evidence="5">
    <location>
        <begin position="557"/>
        <end position="626"/>
    </location>
</feature>
<evidence type="ECO:0000256" key="1">
    <source>
        <dbReference type="ARBA" id="ARBA00022679"/>
    </source>
</evidence>
<dbReference type="GO" id="GO:0061630">
    <property type="term" value="F:ubiquitin protein ligase activity"/>
    <property type="evidence" value="ECO:0007669"/>
    <property type="project" value="UniProtKB-EC"/>
</dbReference>
<feature type="region of interest" description="Disordered" evidence="6">
    <location>
        <begin position="1"/>
        <end position="32"/>
    </location>
</feature>
<evidence type="ECO:0000313" key="8">
    <source>
        <dbReference type="EMBL" id="KAK1737585.1"/>
    </source>
</evidence>
<evidence type="ECO:0000313" key="9">
    <source>
        <dbReference type="Proteomes" id="UP001224775"/>
    </source>
</evidence>
<accession>A0AAD8Y2F3</accession>
<dbReference type="PROSITE" id="PS50237">
    <property type="entry name" value="HECT"/>
    <property type="match status" value="1"/>
</dbReference>
<feature type="compositionally biased region" description="Basic and acidic residues" evidence="6">
    <location>
        <begin position="393"/>
        <end position="406"/>
    </location>
</feature>
<dbReference type="SMART" id="SM00119">
    <property type="entry name" value="HECTc"/>
    <property type="match status" value="1"/>
</dbReference>
<feature type="repeat" description="RCC1" evidence="5">
    <location>
        <begin position="745"/>
        <end position="798"/>
    </location>
</feature>
<dbReference type="PANTHER" id="PTHR45622">
    <property type="entry name" value="UBIQUITIN-PROTEIN LIGASE E3A-RELATED"/>
    <property type="match status" value="1"/>
</dbReference>
<feature type="region of interest" description="Disordered" evidence="6">
    <location>
        <begin position="360"/>
        <end position="413"/>
    </location>
</feature>
<evidence type="ECO:0000256" key="3">
    <source>
        <dbReference type="ARBA" id="ARBA00022786"/>
    </source>
</evidence>
<dbReference type="Proteomes" id="UP001224775">
    <property type="component" value="Unassembled WGS sequence"/>
</dbReference>
<dbReference type="Gene3D" id="2.130.10.30">
    <property type="entry name" value="Regulator of chromosome condensation 1/beta-lactamase-inhibitor protein II"/>
    <property type="match status" value="2"/>
</dbReference>
<dbReference type="CDD" id="cd00078">
    <property type="entry name" value="HECTc"/>
    <property type="match status" value="1"/>
</dbReference>
<keyword evidence="9" id="KW-1185">Reference proteome</keyword>
<dbReference type="SUPFAM" id="SSF50985">
    <property type="entry name" value="RCC1/BLIP-II"/>
    <property type="match status" value="1"/>
</dbReference>
<dbReference type="PANTHER" id="PTHR45622:SF60">
    <property type="entry name" value="UBIQUITIN-PROTEIN LIGASE E3A"/>
    <property type="match status" value="1"/>
</dbReference>
<feature type="region of interest" description="Disordered" evidence="6">
    <location>
        <begin position="181"/>
        <end position="205"/>
    </location>
</feature>
<protein>
    <submittedName>
        <fullName evidence="8">HECT-type E3 ubiquitin-protein ligase</fullName>
        <ecNumber evidence="8">2.3.2.26</ecNumber>
    </submittedName>
</protein>
<dbReference type="Gene3D" id="3.30.2160.10">
    <property type="entry name" value="Hect, E3 ligase catalytic domain"/>
    <property type="match status" value="1"/>
</dbReference>
<dbReference type="Pfam" id="PF13540">
    <property type="entry name" value="RCC1_2"/>
    <property type="match status" value="3"/>
</dbReference>
<organism evidence="8 9">
    <name type="scientific">Skeletonema marinoi</name>
    <dbReference type="NCBI Taxonomy" id="267567"/>
    <lineage>
        <taxon>Eukaryota</taxon>
        <taxon>Sar</taxon>
        <taxon>Stramenopiles</taxon>
        <taxon>Ochrophyta</taxon>
        <taxon>Bacillariophyta</taxon>
        <taxon>Coscinodiscophyceae</taxon>
        <taxon>Thalassiosirophycidae</taxon>
        <taxon>Thalassiosirales</taxon>
        <taxon>Skeletonemataceae</taxon>
        <taxon>Skeletonema</taxon>
        <taxon>Skeletonema marinoi-dohrnii complex</taxon>
    </lineage>
</organism>
<feature type="compositionally biased region" description="Low complexity" evidence="6">
    <location>
        <begin position="360"/>
        <end position="375"/>
    </location>
</feature>